<dbReference type="Pfam" id="PF00535">
    <property type="entry name" value="Glycos_transf_2"/>
    <property type="match status" value="1"/>
</dbReference>
<reference evidence="4" key="1">
    <citation type="submission" date="2018-10" db="EMBL/GenBank/DDBJ databases">
        <authorList>
            <person name="Peiro R."/>
            <person name="Begona"/>
            <person name="Cbmso G."/>
            <person name="Lopez M."/>
            <person name="Gonzalez S."/>
            <person name="Sacristan E."/>
            <person name="Castillo E."/>
        </authorList>
    </citation>
    <scope>NUCLEOTIDE SEQUENCE [LARGE SCALE GENOMIC DNA]</scope>
</reference>
<proteinExistence type="predicted"/>
<feature type="region of interest" description="Disordered" evidence="1">
    <location>
        <begin position="666"/>
        <end position="686"/>
    </location>
</feature>
<dbReference type="OrthoDB" id="9801609at2"/>
<accession>A0A447D077</accession>
<dbReference type="InterPro" id="IPR029044">
    <property type="entry name" value="Nucleotide-diphossugar_trans"/>
</dbReference>
<name>A0A447D077_9BRAD</name>
<feature type="domain" description="Glycosyltransferase 2-like" evidence="2">
    <location>
        <begin position="719"/>
        <end position="893"/>
    </location>
</feature>
<evidence type="ECO:0000259" key="2">
    <source>
        <dbReference type="Pfam" id="PF00535"/>
    </source>
</evidence>
<gene>
    <name evidence="3" type="primary">smc_4</name>
    <name evidence="3" type="ORF">RHODGE_RHODGE_04133</name>
</gene>
<dbReference type="AlphaFoldDB" id="A0A447D077"/>
<dbReference type="PANTHER" id="PTHR43179:SF7">
    <property type="entry name" value="RHAMNOSYLTRANSFERASE WBBL"/>
    <property type="match status" value="1"/>
</dbReference>
<dbReference type="InterPro" id="IPR027417">
    <property type="entry name" value="P-loop_NTPase"/>
</dbReference>
<dbReference type="EMBL" id="UWOC01000182">
    <property type="protein sequence ID" value="VCU10929.1"/>
    <property type="molecule type" value="Genomic_DNA"/>
</dbReference>
<feature type="region of interest" description="Disordered" evidence="1">
    <location>
        <begin position="1"/>
        <end position="26"/>
    </location>
</feature>
<protein>
    <submittedName>
        <fullName evidence="3">Chromosome partition protein Smc</fullName>
    </submittedName>
</protein>
<comment type="caution">
    <text evidence="3">The sequence shown here is derived from an EMBL/GenBank/DDBJ whole genome shotgun (WGS) entry which is preliminary data.</text>
</comment>
<dbReference type="InterPro" id="IPR001173">
    <property type="entry name" value="Glyco_trans_2-like"/>
</dbReference>
<organism evidence="3 4">
    <name type="scientific">Rhodoplanes serenus</name>
    <dbReference type="NCBI Taxonomy" id="200615"/>
    <lineage>
        <taxon>Bacteria</taxon>
        <taxon>Pseudomonadati</taxon>
        <taxon>Pseudomonadota</taxon>
        <taxon>Alphaproteobacteria</taxon>
        <taxon>Hyphomicrobiales</taxon>
        <taxon>Nitrobacteraceae</taxon>
        <taxon>Rhodoplanes</taxon>
    </lineage>
</organism>
<dbReference type="Gene3D" id="1.10.287.1490">
    <property type="match status" value="1"/>
</dbReference>
<keyword evidence="4" id="KW-1185">Reference proteome</keyword>
<dbReference type="SUPFAM" id="SSF52540">
    <property type="entry name" value="P-loop containing nucleoside triphosphate hydrolases"/>
    <property type="match status" value="1"/>
</dbReference>
<evidence type="ECO:0000313" key="4">
    <source>
        <dbReference type="Proteomes" id="UP000289200"/>
    </source>
</evidence>
<dbReference type="RefSeq" id="WP_129610972.1">
    <property type="nucleotide sequence ID" value="NZ_UWOC01000182.1"/>
</dbReference>
<evidence type="ECO:0000313" key="3">
    <source>
        <dbReference type="EMBL" id="VCU10929.1"/>
    </source>
</evidence>
<sequence length="968" mass="106418">MDATEAPPDNESAATPPLPIPTYSSGTTPRPKIAILVVGMHRSGTSALARTLNACGCDLPENLIPPLPGNETGHWESRVSVALSDEILASAGTTWDDWEPFNTAWYDSPVADTFRDRAQEVLAGEFGASRLFVLKDPRLCRLLPFWVDAVQRFGAVPLVVSPIRNPLEVAASLAARDLFDPEVGKLIWLRHVIDAEASSRELKRVHVRYDDLLVRHRTVTDLIADRLGIVWPRRSTAVDLELDGFLSPTHRHHRSEDALVIGDSAMSPWIRTAFAILDRWTRDDVRDDDTAALDRIRTAMDEAGRTFSRAVIVGRRVARHAGELTAALDSTRQQVAQLSEAVAQRDAQIGGDRARIEALEAAVRAATEAEQAAVTNSDVQRAALEARIAELDAAIRESETQLATLHTTVDHRNAEVAALHTTVAARDAEIAALTRSVHDRNAEIGALHSAISSRNEQLVAAGTELASRSDELARWTARETASQERTAELERAVACRDEQIGALETAISQRDLQIGAIHQAVAARDAEIAAMRSSTSWRITAPLRETRRAVASFPFSAVGFPLMLGARALRQGPRGPLRDWRGARAVARSDLFDAGWYLATYPDVAAAGIDPARHYVVFGAREGRDPGPKFSTRDYLVRNPDVAAASINPLVHFLLFGGREGRSALPPIAPPHRAERRSRAEPESTPFGDVYAGSDNLARAERVMAARMPAARAFLPGVSVVILNLNRPDLIVPLVDDLSRVRERFFPDGNFEIVIGDTGSRDSDVQALYDAAPPHLTVVRDLVYQFSRSNNICFFGHVHFDKVLFLNNDVRISENIACIADMAAELDRDPNAGAVGLCLYFEDGTLQHGGIDFFTNGPLKGFCHHPGARTRPTDRQDRRQVPAVTGACLMTRSLLFAQLGGFDEGYEAEAQDIDLCLKIGRLGHGITILDRGPIVHLENATRPRGDEHWDDRRRFMRRWSSWIETSLL</sequence>
<dbReference type="PANTHER" id="PTHR43179">
    <property type="entry name" value="RHAMNOSYLTRANSFERASE WBBL"/>
    <property type="match status" value="1"/>
</dbReference>
<dbReference type="Proteomes" id="UP000289200">
    <property type="component" value="Unassembled WGS sequence"/>
</dbReference>
<dbReference type="Gene3D" id="3.90.550.10">
    <property type="entry name" value="Spore Coat Polysaccharide Biosynthesis Protein SpsA, Chain A"/>
    <property type="match status" value="1"/>
</dbReference>
<evidence type="ECO:0000256" key="1">
    <source>
        <dbReference type="SAM" id="MobiDB-lite"/>
    </source>
</evidence>
<dbReference type="Gene3D" id="3.40.50.300">
    <property type="entry name" value="P-loop containing nucleotide triphosphate hydrolases"/>
    <property type="match status" value="1"/>
</dbReference>
<dbReference type="SUPFAM" id="SSF53448">
    <property type="entry name" value="Nucleotide-diphospho-sugar transferases"/>
    <property type="match status" value="1"/>
</dbReference>